<dbReference type="Gene3D" id="3.60.10.10">
    <property type="entry name" value="Endonuclease/exonuclease/phosphatase"/>
    <property type="match status" value="1"/>
</dbReference>
<accession>A0A8B6H344</accession>
<dbReference type="EMBL" id="UYJE01009420">
    <property type="protein sequence ID" value="VDI73377.1"/>
    <property type="molecule type" value="Genomic_DNA"/>
</dbReference>
<proteinExistence type="predicted"/>
<evidence type="ECO:0000313" key="3">
    <source>
        <dbReference type="Proteomes" id="UP000596742"/>
    </source>
</evidence>
<dbReference type="OrthoDB" id="6149881at2759"/>
<protein>
    <recommendedName>
        <fullName evidence="4">Endonuclease/exonuclease/phosphatase domain-containing protein</fullName>
    </recommendedName>
</protein>
<feature type="non-terminal residue" evidence="2">
    <location>
        <position position="1"/>
    </location>
</feature>
<keyword evidence="3" id="KW-1185">Reference proteome</keyword>
<organism evidence="2 3">
    <name type="scientific">Mytilus galloprovincialis</name>
    <name type="common">Mediterranean mussel</name>
    <dbReference type="NCBI Taxonomy" id="29158"/>
    <lineage>
        <taxon>Eukaryota</taxon>
        <taxon>Metazoa</taxon>
        <taxon>Spiralia</taxon>
        <taxon>Lophotrochozoa</taxon>
        <taxon>Mollusca</taxon>
        <taxon>Bivalvia</taxon>
        <taxon>Autobranchia</taxon>
        <taxon>Pteriomorphia</taxon>
        <taxon>Mytilida</taxon>
        <taxon>Mytiloidea</taxon>
        <taxon>Mytilidae</taxon>
        <taxon>Mytilinae</taxon>
        <taxon>Mytilus</taxon>
    </lineage>
</organism>
<sequence>MRFFTTIKDPLNGQRHQNNGGPFRPSQTFTHTATTCCFFASPDQRRHIYIATNPGPIKFPCGSCKKPTQLTAGSVVYAPFLISPTHFFEIQHENENRNFSIDNDDEFDRSYLPSDQTTTTGVNISTREDEINLFEELKQVRNKHPNKFICSYLNINSLRYKFCAIKDLLSERIVDLLIIAETKLDDTFPDAQFKLDHYHLWRADRSAHGGGLAAYMRSDLASDRQKHLEFKTIESLCVEV</sequence>
<evidence type="ECO:0008006" key="4">
    <source>
        <dbReference type="Google" id="ProtNLM"/>
    </source>
</evidence>
<evidence type="ECO:0000256" key="1">
    <source>
        <dbReference type="SAM" id="MobiDB-lite"/>
    </source>
</evidence>
<dbReference type="Proteomes" id="UP000596742">
    <property type="component" value="Unassembled WGS sequence"/>
</dbReference>
<evidence type="ECO:0000313" key="2">
    <source>
        <dbReference type="EMBL" id="VDI73377.1"/>
    </source>
</evidence>
<name>A0A8B6H344_MYTGA</name>
<feature type="region of interest" description="Disordered" evidence="1">
    <location>
        <begin position="1"/>
        <end position="24"/>
    </location>
</feature>
<dbReference type="AlphaFoldDB" id="A0A8B6H344"/>
<dbReference type="InterPro" id="IPR036691">
    <property type="entry name" value="Endo/exonu/phosph_ase_sf"/>
</dbReference>
<reference evidence="2" key="1">
    <citation type="submission" date="2018-11" db="EMBL/GenBank/DDBJ databases">
        <authorList>
            <person name="Alioto T."/>
            <person name="Alioto T."/>
        </authorList>
    </citation>
    <scope>NUCLEOTIDE SEQUENCE</scope>
</reference>
<comment type="caution">
    <text evidence="2">The sequence shown here is derived from an EMBL/GenBank/DDBJ whole genome shotgun (WGS) entry which is preliminary data.</text>
</comment>
<gene>
    <name evidence="2" type="ORF">MGAL_10B036273</name>
</gene>